<dbReference type="RefSeq" id="WP_109404873.1">
    <property type="nucleotide sequence ID" value="NZ_QFFG01000003.1"/>
</dbReference>
<dbReference type="InterPro" id="IPR025164">
    <property type="entry name" value="Toastrack_DUF4097"/>
</dbReference>
<gene>
    <name evidence="3" type="ORF">DIS07_08825</name>
</gene>
<sequence>MKFLKSIVIITLVCGVTNVFAQRHQKDKKLKITETITKEYQFNRASSDNILVVDNVYGSIDVEGYNGKTIQVKVVKTISADSQKDLQKGKQEIGIKSAKKEDAVYVYLDSPYSNFNLKTGQFDHREFSFNYRNNYKHRSKRMYKYRLDFKIKVPKNASIDVKAVNNGNITVENVHGKLLIVRNINGAIDMKNVSGKTDVNALNKDINIIYAKNPTEESFYNSLNGDIKIKFQEDLNASISYKTMNGDFYTNFDVTKTTPVLKSTKEYKNKKTKYKVDSNRHFKIGNGDVHLHFNQLNGDAIVKK</sequence>
<dbReference type="Pfam" id="PF13349">
    <property type="entry name" value="DUF4097"/>
    <property type="match status" value="1"/>
</dbReference>
<keyword evidence="1" id="KW-0732">Signal</keyword>
<proteinExistence type="predicted"/>
<evidence type="ECO:0000313" key="4">
    <source>
        <dbReference type="Proteomes" id="UP000245670"/>
    </source>
</evidence>
<dbReference type="Proteomes" id="UP000245670">
    <property type="component" value="Unassembled WGS sequence"/>
</dbReference>
<dbReference type="EMBL" id="QFFG01000003">
    <property type="protein sequence ID" value="PWG05329.1"/>
    <property type="molecule type" value="Genomic_DNA"/>
</dbReference>
<evidence type="ECO:0000256" key="1">
    <source>
        <dbReference type="SAM" id="SignalP"/>
    </source>
</evidence>
<feature type="signal peptide" evidence="1">
    <location>
        <begin position="1"/>
        <end position="21"/>
    </location>
</feature>
<evidence type="ECO:0000259" key="2">
    <source>
        <dbReference type="Pfam" id="PF13349"/>
    </source>
</evidence>
<name>A0A2U2JAG5_9FLAO</name>
<dbReference type="AlphaFoldDB" id="A0A2U2JAG5"/>
<dbReference type="OrthoDB" id="937739at2"/>
<feature type="domain" description="DUF4097" evidence="2">
    <location>
        <begin position="159"/>
        <end position="277"/>
    </location>
</feature>
<comment type="caution">
    <text evidence="3">The sequence shown here is derived from an EMBL/GenBank/DDBJ whole genome shotgun (WGS) entry which is preliminary data.</text>
</comment>
<accession>A0A2U2JAG5</accession>
<evidence type="ECO:0000313" key="3">
    <source>
        <dbReference type="EMBL" id="PWG05329.1"/>
    </source>
</evidence>
<protein>
    <recommendedName>
        <fullName evidence="2">DUF4097 domain-containing protein</fullName>
    </recommendedName>
</protein>
<feature type="chain" id="PRO_5015638319" description="DUF4097 domain-containing protein" evidence="1">
    <location>
        <begin position="22"/>
        <end position="304"/>
    </location>
</feature>
<reference evidence="3 4" key="1">
    <citation type="submission" date="2018-05" db="EMBL/GenBank/DDBJ databases">
        <title>Polaribacter aquimarinus sp. nov., isolated from sediment in a sediment of sea.</title>
        <authorList>
            <person name="Lu D."/>
        </authorList>
    </citation>
    <scope>NUCLEOTIDE SEQUENCE [LARGE SCALE GENOMIC DNA]</scope>
    <source>
        <strain evidence="3 4">ZY113</strain>
    </source>
</reference>
<organism evidence="3 4">
    <name type="scientific">Polaribacter aquimarinus</name>
    <dbReference type="NCBI Taxonomy" id="2100726"/>
    <lineage>
        <taxon>Bacteria</taxon>
        <taxon>Pseudomonadati</taxon>
        <taxon>Bacteroidota</taxon>
        <taxon>Flavobacteriia</taxon>
        <taxon>Flavobacteriales</taxon>
        <taxon>Flavobacteriaceae</taxon>
    </lineage>
</organism>
<keyword evidence="4" id="KW-1185">Reference proteome</keyword>